<dbReference type="AlphaFoldDB" id="B1Y7Q7"/>
<feature type="domain" description="HD-GYP" evidence="1">
    <location>
        <begin position="167"/>
        <end position="376"/>
    </location>
</feature>
<dbReference type="EMBL" id="CP001013">
    <property type="protein sequence ID" value="ACB32505.1"/>
    <property type="molecule type" value="Genomic_DNA"/>
</dbReference>
<name>B1Y7Q7_LEPCP</name>
<dbReference type="InterPro" id="IPR003018">
    <property type="entry name" value="GAF"/>
</dbReference>
<dbReference type="Pfam" id="PF01590">
    <property type="entry name" value="GAF"/>
    <property type="match status" value="1"/>
</dbReference>
<dbReference type="RefSeq" id="WP_012345267.1">
    <property type="nucleotide sequence ID" value="NC_010524.1"/>
</dbReference>
<gene>
    <name evidence="2" type="ordered locus">Lcho_0230</name>
</gene>
<dbReference type="Gene3D" id="1.10.3210.10">
    <property type="entry name" value="Hypothetical protein af1432"/>
    <property type="match status" value="1"/>
</dbReference>
<dbReference type="Pfam" id="PF13487">
    <property type="entry name" value="HD_5"/>
    <property type="match status" value="1"/>
</dbReference>
<proteinExistence type="predicted"/>
<dbReference type="SMART" id="SM00471">
    <property type="entry name" value="HDc"/>
    <property type="match status" value="1"/>
</dbReference>
<evidence type="ECO:0000313" key="3">
    <source>
        <dbReference type="Proteomes" id="UP000001693"/>
    </source>
</evidence>
<dbReference type="CDD" id="cd00077">
    <property type="entry name" value="HDc"/>
    <property type="match status" value="1"/>
</dbReference>
<accession>B1Y7Q7</accession>
<keyword evidence="2" id="KW-0378">Hydrolase</keyword>
<dbReference type="KEGG" id="lch:Lcho_0230"/>
<dbReference type="GO" id="GO:0008081">
    <property type="term" value="F:phosphoric diester hydrolase activity"/>
    <property type="evidence" value="ECO:0007669"/>
    <property type="project" value="UniProtKB-ARBA"/>
</dbReference>
<dbReference type="PANTHER" id="PTHR45228">
    <property type="entry name" value="CYCLIC DI-GMP PHOSPHODIESTERASE TM_0186-RELATED"/>
    <property type="match status" value="1"/>
</dbReference>
<reference evidence="2 3" key="1">
    <citation type="submission" date="2008-03" db="EMBL/GenBank/DDBJ databases">
        <title>Complete sequence of Leptothrix cholodnii SP-6.</title>
        <authorList>
            <consortium name="US DOE Joint Genome Institute"/>
            <person name="Copeland A."/>
            <person name="Lucas S."/>
            <person name="Lapidus A."/>
            <person name="Glavina del Rio T."/>
            <person name="Dalin E."/>
            <person name="Tice H."/>
            <person name="Bruce D."/>
            <person name="Goodwin L."/>
            <person name="Pitluck S."/>
            <person name="Chertkov O."/>
            <person name="Brettin T."/>
            <person name="Detter J.C."/>
            <person name="Han C."/>
            <person name="Kuske C.R."/>
            <person name="Schmutz J."/>
            <person name="Larimer F."/>
            <person name="Land M."/>
            <person name="Hauser L."/>
            <person name="Kyrpides N."/>
            <person name="Lykidis A."/>
            <person name="Emerson D."/>
            <person name="Richardson P."/>
        </authorList>
    </citation>
    <scope>NUCLEOTIDE SEQUENCE [LARGE SCALE GENOMIC DNA]</scope>
    <source>
        <strain evidence="3">ATCC 51168 / LMG 8142 / SP-6</strain>
    </source>
</reference>
<dbReference type="InterPro" id="IPR052020">
    <property type="entry name" value="Cyclic_di-GMP/3'3'-cGAMP_PDE"/>
</dbReference>
<keyword evidence="3" id="KW-1185">Reference proteome</keyword>
<dbReference type="SUPFAM" id="SSF55781">
    <property type="entry name" value="GAF domain-like"/>
    <property type="match status" value="1"/>
</dbReference>
<protein>
    <submittedName>
        <fullName evidence="2">Metal dependent phosphohydrolase</fullName>
    </submittedName>
</protein>
<dbReference type="InterPro" id="IPR029016">
    <property type="entry name" value="GAF-like_dom_sf"/>
</dbReference>
<organism evidence="2 3">
    <name type="scientific">Leptothrix cholodnii (strain ATCC 51168 / LMG 8142 / SP-6)</name>
    <name type="common">Leptothrix discophora (strain SP-6)</name>
    <dbReference type="NCBI Taxonomy" id="395495"/>
    <lineage>
        <taxon>Bacteria</taxon>
        <taxon>Pseudomonadati</taxon>
        <taxon>Pseudomonadota</taxon>
        <taxon>Betaproteobacteria</taxon>
        <taxon>Burkholderiales</taxon>
        <taxon>Sphaerotilaceae</taxon>
        <taxon>Leptothrix</taxon>
    </lineage>
</organism>
<dbReference type="HOGENOM" id="CLU_000445_92_13_4"/>
<dbReference type="SUPFAM" id="SSF109604">
    <property type="entry name" value="HD-domain/PDEase-like"/>
    <property type="match status" value="1"/>
</dbReference>
<dbReference type="InterPro" id="IPR003607">
    <property type="entry name" value="HD/PDEase_dom"/>
</dbReference>
<dbReference type="Proteomes" id="UP000001693">
    <property type="component" value="Chromosome"/>
</dbReference>
<sequence length="383" mass="42626">MTIPEALHLLEVGAHSHDSVTSRLAVLHAQIRRLVPAVDRISCALHEPEDGLLKTFVHSTTSAQPLQAYQFRLADSASLSALVRERGERVIDDMQTELHGHGHAHTEWLLAQGYRSSYTLPLFDHENLIGLLFFDALTPSAFQPLVCERLRPYASLIAMLLSQELSTMRMLVGSIQIAREFANLRDIETGSHLSRMAAFAQLIALRLAHARGYDDEFIEHVYLFAPLHDIGKIGVPDHIMLKPGALDADEWRQMTEHVDKGEQIVERLIETFSLAHLAGVQVLRQIVAGHHERIDGSGYPRGLRGAELPDAARIITVADIYDALRSERPYKPAWRHDEVAAELRRMAAAGRLDAEMVEALLAEPAALEAIRTRFHDADGVAAC</sequence>
<dbReference type="PROSITE" id="PS51832">
    <property type="entry name" value="HD_GYP"/>
    <property type="match status" value="1"/>
</dbReference>
<evidence type="ECO:0000259" key="1">
    <source>
        <dbReference type="PROSITE" id="PS51832"/>
    </source>
</evidence>
<dbReference type="InterPro" id="IPR037522">
    <property type="entry name" value="HD_GYP_dom"/>
</dbReference>
<dbReference type="OrthoDB" id="9763857at2"/>
<evidence type="ECO:0000313" key="2">
    <source>
        <dbReference type="EMBL" id="ACB32505.1"/>
    </source>
</evidence>
<dbReference type="eggNOG" id="COG3437">
    <property type="taxonomic scope" value="Bacteria"/>
</dbReference>
<dbReference type="STRING" id="395495.Lcho_0230"/>
<dbReference type="Gene3D" id="3.30.450.40">
    <property type="match status" value="1"/>
</dbReference>